<sequence length="307" mass="33246">MVSTSSISSNGDKASPGISEPDVDAILLRRPAALRTFRLVARARKGTWSVDALHHWLLYLSRSGVQALDLSFPELRFRLHPCLFSCGEFTSLALNSCRLPPAPSGFAGFPNIKTLRLEDVDVPRHGGKEVAALIAASPLLEDLGLLAVKLIGDGPDEEWVIRAPNLRNLTMVCETAFGGRVEDLPRLDEGRLFGPNCAKFLAGMSQPILNSSLIQLLMLKAMLRQGDITDPVSNGVGNAHVYSEEGHIVNHVANVNADSPEGHVWDREATDSHPIVHGSVSAVQIWSRPCLLVVGALAVFCDYTSIF</sequence>
<organism evidence="2">
    <name type="scientific">Oryza sativa subsp. japonica</name>
    <name type="common">Rice</name>
    <dbReference type="NCBI Taxonomy" id="39947"/>
    <lineage>
        <taxon>Eukaryota</taxon>
        <taxon>Viridiplantae</taxon>
        <taxon>Streptophyta</taxon>
        <taxon>Embryophyta</taxon>
        <taxon>Tracheophyta</taxon>
        <taxon>Spermatophyta</taxon>
        <taxon>Magnoliopsida</taxon>
        <taxon>Liliopsida</taxon>
        <taxon>Poales</taxon>
        <taxon>Poaceae</taxon>
        <taxon>BOP clade</taxon>
        <taxon>Oryzoideae</taxon>
        <taxon>Oryzeae</taxon>
        <taxon>Oryzinae</taxon>
        <taxon>Oryza</taxon>
        <taxon>Oryza sativa</taxon>
    </lineage>
</organism>
<dbReference type="SUPFAM" id="SSF52047">
    <property type="entry name" value="RNI-like"/>
    <property type="match status" value="1"/>
</dbReference>
<evidence type="ECO:0000259" key="1">
    <source>
        <dbReference type="Pfam" id="PF24758"/>
    </source>
</evidence>
<reference evidence="2" key="1">
    <citation type="journal article" date="2005" name="PLoS Biol.">
        <title>The genomes of Oryza sativa: a history of duplications.</title>
        <authorList>
            <person name="Yu J."/>
            <person name="Wang J."/>
            <person name="Lin W."/>
            <person name="Li S."/>
            <person name="Li H."/>
            <person name="Zhou J."/>
            <person name="Ni P."/>
            <person name="Dong W."/>
            <person name="Hu S."/>
            <person name="Zeng C."/>
            <person name="Zhang J."/>
            <person name="Zhang Y."/>
            <person name="Li R."/>
            <person name="Xu Z."/>
            <person name="Li S."/>
            <person name="Li X."/>
            <person name="Zheng H."/>
            <person name="Cong L."/>
            <person name="Lin L."/>
            <person name="Yin J."/>
            <person name="Geng J."/>
            <person name="Li G."/>
            <person name="Shi J."/>
            <person name="Liu J."/>
            <person name="Lv H."/>
            <person name="Li J."/>
            <person name="Wang J."/>
            <person name="Deng Y."/>
            <person name="Ran L."/>
            <person name="Shi X."/>
            <person name="Wang X."/>
            <person name="Wu Q."/>
            <person name="Li C."/>
            <person name="Ren X."/>
            <person name="Wang J."/>
            <person name="Wang X."/>
            <person name="Li D."/>
            <person name="Liu D."/>
            <person name="Zhang X."/>
            <person name="Ji Z."/>
            <person name="Zhao W."/>
            <person name="Sun Y."/>
            <person name="Zhang Z."/>
            <person name="Bao J."/>
            <person name="Han Y."/>
            <person name="Dong L."/>
            <person name="Ji J."/>
            <person name="Chen P."/>
            <person name="Wu S."/>
            <person name="Liu J."/>
            <person name="Xiao Y."/>
            <person name="Bu D."/>
            <person name="Tan J."/>
            <person name="Yang L."/>
            <person name="Ye C."/>
            <person name="Zhang J."/>
            <person name="Xu J."/>
            <person name="Zhou Y."/>
            <person name="Yu Y."/>
            <person name="Zhang B."/>
            <person name="Zhuang S."/>
            <person name="Wei H."/>
            <person name="Liu B."/>
            <person name="Lei M."/>
            <person name="Yu H."/>
            <person name="Li Y."/>
            <person name="Xu H."/>
            <person name="Wei S."/>
            <person name="He X."/>
            <person name="Fang L."/>
            <person name="Zhang Z."/>
            <person name="Zhang Y."/>
            <person name="Huang X."/>
            <person name="Su Z."/>
            <person name="Tong W."/>
            <person name="Li J."/>
            <person name="Tong Z."/>
            <person name="Li S."/>
            <person name="Ye J."/>
            <person name="Wang L."/>
            <person name="Fang L."/>
            <person name="Lei T."/>
            <person name="Chen C."/>
            <person name="Chen H."/>
            <person name="Xu Z."/>
            <person name="Li H."/>
            <person name="Huang H."/>
            <person name="Zhang F."/>
            <person name="Xu H."/>
            <person name="Li N."/>
            <person name="Zhao C."/>
            <person name="Li S."/>
            <person name="Dong L."/>
            <person name="Huang Y."/>
            <person name="Li L."/>
            <person name="Xi Y."/>
            <person name="Qi Q."/>
            <person name="Li W."/>
            <person name="Zhang B."/>
            <person name="Hu W."/>
            <person name="Zhang Y."/>
            <person name="Tian X."/>
            <person name="Jiao Y."/>
            <person name="Liang X."/>
            <person name="Jin J."/>
            <person name="Gao L."/>
            <person name="Zheng W."/>
            <person name="Hao B."/>
            <person name="Liu S."/>
            <person name="Wang W."/>
            <person name="Yuan L."/>
            <person name="Cao M."/>
            <person name="McDermott J."/>
            <person name="Samudrala R."/>
            <person name="Wang J."/>
            <person name="Wong G.K."/>
            <person name="Yang H."/>
        </authorList>
    </citation>
    <scope>NUCLEOTIDE SEQUENCE [LARGE SCALE GENOMIC DNA]</scope>
</reference>
<feature type="domain" description="F-box/LRR-repeat protein 15/At3g58940/PEG3-like LRR" evidence="1">
    <location>
        <begin position="53"/>
        <end position="189"/>
    </location>
</feature>
<evidence type="ECO:0000313" key="2">
    <source>
        <dbReference type="EMBL" id="EEE68815.1"/>
    </source>
</evidence>
<name>B9G198_ORYSJ</name>
<dbReference type="InterPro" id="IPR055411">
    <property type="entry name" value="LRR_FXL15/At3g58940/PEG3-like"/>
</dbReference>
<dbReference type="EMBL" id="CM000145">
    <property type="protein sequence ID" value="EEE68815.1"/>
    <property type="molecule type" value="Genomic_DNA"/>
</dbReference>
<reference evidence="2" key="2">
    <citation type="submission" date="2008-12" db="EMBL/GenBank/DDBJ databases">
        <title>Improved gene annotation of the rice (Oryza sativa) genomes.</title>
        <authorList>
            <person name="Wang J."/>
            <person name="Li R."/>
            <person name="Fan W."/>
            <person name="Huang Q."/>
            <person name="Zhang J."/>
            <person name="Zhou Y."/>
            <person name="Hu Y."/>
            <person name="Zi S."/>
            <person name="Li J."/>
            <person name="Ni P."/>
            <person name="Zheng H."/>
            <person name="Zhang Y."/>
            <person name="Zhao M."/>
            <person name="Hao Q."/>
            <person name="McDermott J."/>
            <person name="Samudrala R."/>
            <person name="Kristiansen K."/>
            <person name="Wong G.K.-S."/>
        </authorList>
    </citation>
    <scope>NUCLEOTIDE SEQUENCE</scope>
</reference>
<dbReference type="AlphaFoldDB" id="B9G198"/>
<proteinExistence type="predicted"/>
<protein>
    <recommendedName>
        <fullName evidence="1">F-box/LRR-repeat protein 15/At3g58940/PEG3-like LRR domain-containing protein</fullName>
    </recommendedName>
</protein>
<dbReference type="PANTHER" id="PTHR31900:SF34">
    <property type="entry name" value="EMB|CAB62440.1-RELATED"/>
    <property type="match status" value="1"/>
</dbReference>
<dbReference type="Pfam" id="PF24758">
    <property type="entry name" value="LRR_At5g56370"/>
    <property type="match status" value="1"/>
</dbReference>
<dbReference type="PANTHER" id="PTHR31900">
    <property type="entry name" value="F-BOX/RNI SUPERFAMILY PROTEIN-RELATED"/>
    <property type="match status" value="1"/>
</dbReference>
<accession>B9G198</accession>
<dbReference type="InterPro" id="IPR050232">
    <property type="entry name" value="FBL13/AtMIF1-like"/>
</dbReference>
<gene>
    <name evidence="2" type="ORF">OsJ_27577</name>
</gene>
<dbReference type="Proteomes" id="UP000007752">
    <property type="component" value="Chromosome 8"/>
</dbReference>